<keyword evidence="4 7" id="KW-0418">Kinase</keyword>
<feature type="compositionally biased region" description="Low complexity" evidence="8">
    <location>
        <begin position="403"/>
        <end position="417"/>
    </location>
</feature>
<feature type="region of interest" description="Disordered" evidence="8">
    <location>
        <begin position="389"/>
        <end position="420"/>
    </location>
</feature>
<keyword evidence="5 6" id="KW-0067">ATP-binding</keyword>
<keyword evidence="1 7" id="KW-0723">Serine/threonine-protein kinase</keyword>
<keyword evidence="2 7" id="KW-0808">Transferase</keyword>
<accession>A0A5A8CPL1</accession>
<feature type="domain" description="Protein kinase" evidence="9">
    <location>
        <begin position="40"/>
        <end position="345"/>
    </location>
</feature>
<dbReference type="PROSITE" id="PS01351">
    <property type="entry name" value="MAPK"/>
    <property type="match status" value="1"/>
</dbReference>
<dbReference type="InterPro" id="IPR008271">
    <property type="entry name" value="Ser/Thr_kinase_AS"/>
</dbReference>
<feature type="region of interest" description="Disordered" evidence="8">
    <location>
        <begin position="644"/>
        <end position="708"/>
    </location>
</feature>
<evidence type="ECO:0000256" key="1">
    <source>
        <dbReference type="ARBA" id="ARBA00022527"/>
    </source>
</evidence>
<dbReference type="InterPro" id="IPR011009">
    <property type="entry name" value="Kinase-like_dom_sf"/>
</dbReference>
<dbReference type="PROSITE" id="PS00107">
    <property type="entry name" value="PROTEIN_KINASE_ATP"/>
    <property type="match status" value="1"/>
</dbReference>
<dbReference type="EC" id="2.7.11.24" evidence="7"/>
<evidence type="ECO:0000256" key="8">
    <source>
        <dbReference type="SAM" id="MobiDB-lite"/>
    </source>
</evidence>
<organism evidence="10 11">
    <name type="scientific">Cafeteria roenbergensis</name>
    <name type="common">Marine flagellate</name>
    <dbReference type="NCBI Taxonomy" id="33653"/>
    <lineage>
        <taxon>Eukaryota</taxon>
        <taxon>Sar</taxon>
        <taxon>Stramenopiles</taxon>
        <taxon>Bigyra</taxon>
        <taxon>Opalozoa</taxon>
        <taxon>Bicosoecida</taxon>
        <taxon>Cafeteriaceae</taxon>
        <taxon>Cafeteria</taxon>
    </lineage>
</organism>
<dbReference type="Pfam" id="PF00069">
    <property type="entry name" value="Pkinase"/>
    <property type="match status" value="1"/>
</dbReference>
<comment type="similarity">
    <text evidence="7">Belongs to the protein kinase superfamily. Ser/Thr protein kinase family. MAP kinase subfamily.</text>
</comment>
<evidence type="ECO:0000256" key="4">
    <source>
        <dbReference type="ARBA" id="ARBA00022777"/>
    </source>
</evidence>
<dbReference type="CDD" id="cd07834">
    <property type="entry name" value="STKc_MAPK"/>
    <property type="match status" value="1"/>
</dbReference>
<keyword evidence="3 6" id="KW-0547">Nucleotide-binding</keyword>
<feature type="compositionally biased region" description="Basic and acidic residues" evidence="8">
    <location>
        <begin position="478"/>
        <end position="498"/>
    </location>
</feature>
<dbReference type="InterPro" id="IPR003527">
    <property type="entry name" value="MAP_kinase_CS"/>
</dbReference>
<dbReference type="Gene3D" id="1.10.510.10">
    <property type="entry name" value="Transferase(Phosphotransferase) domain 1"/>
    <property type="match status" value="1"/>
</dbReference>
<dbReference type="FunFam" id="3.30.200.20:FF:000046">
    <property type="entry name" value="Mitogen-activated protein kinase"/>
    <property type="match status" value="1"/>
</dbReference>
<comment type="caution">
    <text evidence="10">The sequence shown here is derived from an EMBL/GenBank/DDBJ whole genome shotgun (WGS) entry which is preliminary data.</text>
</comment>
<name>A0A5A8CPL1_CAFRO</name>
<sequence length="708" mass="75741">MTFPLHLRGDPAAMAVEASHGRSFYQVKVSHETMYIDKRYQKLSYIGGGAYGFVCAATDTVSKRRVAIKKIRDVFRDLVDGKRILREIKLLRHLGGHQNIIWILDIMVYPNSTNFRDLYIVTDLMDTDLSHIISSRQTLSDSHIKYFLYQILRGLKYVHSAGVLHRDLKPQNVLVNANCELVVCDFGLARAIGRRVDEPSDESAAEAAAAGGEGDLTSYVVTRWYRAPELLCGAGMYDAAVDIWAVGCILAEILGRRAPFPGRNFNHMIQLIVDCLGSPTEESMWFIRSERVRRAIRKHADRKPVDFRRLYPHANPQALDLLRHMLVFDPSKRISVVEALAHPYLSDYHYPDDEPVAPSVVEFPFDKMGALSKAFLQAKMVEEMLSHAAEMKDKPPPGARVPVAAPAPADGAAAEGDAGADADADAAATAAGAASAATAAEDAKARAAAEAEEARKRKEEDAARARAAEAVAAQAERALADQRREEERRAALDAERRRSLMGAMGGMGGSDAKPQPVAADAMPQAAAPAPAPPLPASRPSGQGTSQPAHQHARPAVHGAHGVSADAAAGFDPSSGTGRLSGGLDGPLTASEVEAKINARVLASEVRTAEAVRQAIAEALKPVIERIERLEKAVDAVAGGRPQPAAAAAESGAGAGGVSFGQAASPGARVPPRIRSFHKDDHVRFPGVHEGGHKPYPTTPVPKPAGGHA</sequence>
<dbReference type="GO" id="GO:0005524">
    <property type="term" value="F:ATP binding"/>
    <property type="evidence" value="ECO:0007669"/>
    <property type="project" value="UniProtKB-UniRule"/>
</dbReference>
<evidence type="ECO:0000313" key="10">
    <source>
        <dbReference type="EMBL" id="KAA0154130.1"/>
    </source>
</evidence>
<evidence type="ECO:0000256" key="6">
    <source>
        <dbReference type="PROSITE-ProRule" id="PRU10141"/>
    </source>
</evidence>
<evidence type="ECO:0000256" key="7">
    <source>
        <dbReference type="RuleBase" id="RU361165"/>
    </source>
</evidence>
<evidence type="ECO:0000259" key="9">
    <source>
        <dbReference type="PROSITE" id="PS50011"/>
    </source>
</evidence>
<comment type="catalytic activity">
    <reaction evidence="7">
        <text>L-threonyl-[protein] + ATP = O-phospho-L-threonyl-[protein] + ADP + H(+)</text>
        <dbReference type="Rhea" id="RHEA:46608"/>
        <dbReference type="Rhea" id="RHEA-COMP:11060"/>
        <dbReference type="Rhea" id="RHEA-COMP:11605"/>
        <dbReference type="ChEBI" id="CHEBI:15378"/>
        <dbReference type="ChEBI" id="CHEBI:30013"/>
        <dbReference type="ChEBI" id="CHEBI:30616"/>
        <dbReference type="ChEBI" id="CHEBI:61977"/>
        <dbReference type="ChEBI" id="CHEBI:456216"/>
        <dbReference type="EC" id="2.7.11.24"/>
    </reaction>
</comment>
<reference evidence="10 11" key="1">
    <citation type="submission" date="2019-07" db="EMBL/GenBank/DDBJ databases">
        <title>Genomes of Cafeteria roenbergensis.</title>
        <authorList>
            <person name="Fischer M.G."/>
            <person name="Hackl T."/>
            <person name="Roman M."/>
        </authorList>
    </citation>
    <scope>NUCLEOTIDE SEQUENCE [LARGE SCALE GENOMIC DNA]</scope>
    <source>
        <strain evidence="10 11">BVI</strain>
    </source>
</reference>
<keyword evidence="11" id="KW-1185">Reference proteome</keyword>
<evidence type="ECO:0000256" key="3">
    <source>
        <dbReference type="ARBA" id="ARBA00022741"/>
    </source>
</evidence>
<dbReference type="InterPro" id="IPR000719">
    <property type="entry name" value="Prot_kinase_dom"/>
</dbReference>
<dbReference type="SMART" id="SM00220">
    <property type="entry name" value="S_TKc"/>
    <property type="match status" value="1"/>
</dbReference>
<dbReference type="AlphaFoldDB" id="A0A5A8CPL1"/>
<dbReference type="InterPro" id="IPR017441">
    <property type="entry name" value="Protein_kinase_ATP_BS"/>
</dbReference>
<evidence type="ECO:0000256" key="5">
    <source>
        <dbReference type="ARBA" id="ARBA00022840"/>
    </source>
</evidence>
<feature type="compositionally biased region" description="Low complexity" evidence="8">
    <location>
        <begin position="468"/>
        <end position="477"/>
    </location>
</feature>
<dbReference type="EMBL" id="VLTN01000013">
    <property type="protein sequence ID" value="KAA0154130.1"/>
    <property type="molecule type" value="Genomic_DNA"/>
</dbReference>
<dbReference type="PROSITE" id="PS50011">
    <property type="entry name" value="PROTEIN_KINASE_DOM"/>
    <property type="match status" value="1"/>
</dbReference>
<feature type="compositionally biased region" description="Low complexity" evidence="8">
    <location>
        <begin position="514"/>
        <end position="528"/>
    </location>
</feature>
<dbReference type="Gene3D" id="3.30.200.20">
    <property type="entry name" value="Phosphorylase Kinase, domain 1"/>
    <property type="match status" value="1"/>
</dbReference>
<evidence type="ECO:0000256" key="2">
    <source>
        <dbReference type="ARBA" id="ARBA00022679"/>
    </source>
</evidence>
<dbReference type="PANTHER" id="PTHR24055">
    <property type="entry name" value="MITOGEN-ACTIVATED PROTEIN KINASE"/>
    <property type="match status" value="1"/>
</dbReference>
<feature type="region of interest" description="Disordered" evidence="8">
    <location>
        <begin position="447"/>
        <end position="584"/>
    </location>
</feature>
<keyword evidence="7" id="KW-0460">Magnesium</keyword>
<feature type="compositionally biased region" description="Basic and acidic residues" evidence="8">
    <location>
        <begin position="447"/>
        <end position="467"/>
    </location>
</feature>
<comment type="activity regulation">
    <text evidence="7">Activated by threonine and tyrosine phosphorylation.</text>
</comment>
<dbReference type="FunFam" id="1.10.510.10:FF:000040">
    <property type="entry name" value="Mitogen-activated protein kinase"/>
    <property type="match status" value="1"/>
</dbReference>
<proteinExistence type="inferred from homology"/>
<dbReference type="InterPro" id="IPR050117">
    <property type="entry name" value="MAPK"/>
</dbReference>
<comment type="cofactor">
    <cofactor evidence="7">
        <name>Mg(2+)</name>
        <dbReference type="ChEBI" id="CHEBI:18420"/>
    </cofactor>
</comment>
<dbReference type="Proteomes" id="UP000323011">
    <property type="component" value="Unassembled WGS sequence"/>
</dbReference>
<evidence type="ECO:0000313" key="11">
    <source>
        <dbReference type="Proteomes" id="UP000323011"/>
    </source>
</evidence>
<protein>
    <recommendedName>
        <fullName evidence="7">Mitogen-activated protein kinase</fullName>
        <ecNumber evidence="7">2.7.11.24</ecNumber>
    </recommendedName>
</protein>
<gene>
    <name evidence="10" type="ORF">FNF29_02750</name>
</gene>
<feature type="binding site" evidence="6">
    <location>
        <position position="70"/>
    </location>
    <ligand>
        <name>ATP</name>
        <dbReference type="ChEBI" id="CHEBI:30616"/>
    </ligand>
</feature>
<dbReference type="GO" id="GO:0004707">
    <property type="term" value="F:MAP kinase activity"/>
    <property type="evidence" value="ECO:0007669"/>
    <property type="project" value="UniProtKB-EC"/>
</dbReference>
<dbReference type="PROSITE" id="PS00108">
    <property type="entry name" value="PROTEIN_KINASE_ST"/>
    <property type="match status" value="1"/>
</dbReference>
<dbReference type="SUPFAM" id="SSF56112">
    <property type="entry name" value="Protein kinase-like (PK-like)"/>
    <property type="match status" value="1"/>
</dbReference>
<dbReference type="OMA" id="TEHESSG"/>